<dbReference type="AlphaFoldDB" id="A0A2S4PXR8"/>
<dbReference type="Proteomes" id="UP000237438">
    <property type="component" value="Unassembled WGS sequence"/>
</dbReference>
<evidence type="ECO:0000313" key="1">
    <source>
        <dbReference type="EMBL" id="POS86839.1"/>
    </source>
</evidence>
<reference evidence="1 2" key="1">
    <citation type="submission" date="2017-10" db="EMBL/GenBank/DDBJ databases">
        <title>Development of genomic resources for the powdery mildew, Erysiphe pulchra.</title>
        <authorList>
            <person name="Wadl P.A."/>
            <person name="Mack B.M."/>
            <person name="Moore G."/>
            <person name="Beltz S.B."/>
        </authorList>
    </citation>
    <scope>NUCLEOTIDE SEQUENCE [LARGE SCALE GENOMIC DNA]</scope>
    <source>
        <strain evidence="1">Cflorida</strain>
    </source>
</reference>
<evidence type="ECO:0000313" key="2">
    <source>
        <dbReference type="Proteomes" id="UP000237438"/>
    </source>
</evidence>
<gene>
    <name evidence="1" type="ORF">EPUL_001010</name>
</gene>
<protein>
    <recommendedName>
        <fullName evidence="3">Endonuclease/exonuclease/phosphatase domain-containing protein</fullName>
    </recommendedName>
</protein>
<dbReference type="SUPFAM" id="SSF56219">
    <property type="entry name" value="DNase I-like"/>
    <property type="match status" value="1"/>
</dbReference>
<dbReference type="EMBL" id="PEDP01000241">
    <property type="protein sequence ID" value="POS86839.1"/>
    <property type="molecule type" value="Genomic_DNA"/>
</dbReference>
<keyword evidence="2" id="KW-1185">Reference proteome</keyword>
<organism evidence="1 2">
    <name type="scientific">Erysiphe pulchra</name>
    <dbReference type="NCBI Taxonomy" id="225359"/>
    <lineage>
        <taxon>Eukaryota</taxon>
        <taxon>Fungi</taxon>
        <taxon>Dikarya</taxon>
        <taxon>Ascomycota</taxon>
        <taxon>Pezizomycotina</taxon>
        <taxon>Leotiomycetes</taxon>
        <taxon>Erysiphales</taxon>
        <taxon>Erysiphaceae</taxon>
        <taxon>Erysiphe</taxon>
    </lineage>
</organism>
<evidence type="ECO:0008006" key="3">
    <source>
        <dbReference type="Google" id="ProtNLM"/>
    </source>
</evidence>
<sequence length="138" mass="15609">MQVNVGKCSSAHDIALFYAHKNNIDVLLIQKPWIYTDLANRKTKLHRDFEAFSPISTWNSRPRFFTYIRKKSGLRPFQVASDLSKDIVQIVITCGNHKKFSICNIYNAPTGLVDAGVGLSTLLDCTEIHFFIGGDFNL</sequence>
<comment type="caution">
    <text evidence="1">The sequence shown here is derived from an EMBL/GenBank/DDBJ whole genome shotgun (WGS) entry which is preliminary data.</text>
</comment>
<name>A0A2S4PXR8_9PEZI</name>
<proteinExistence type="predicted"/>
<accession>A0A2S4PXR8</accession>
<dbReference type="InterPro" id="IPR036691">
    <property type="entry name" value="Endo/exonu/phosph_ase_sf"/>
</dbReference>
<dbReference type="OrthoDB" id="3561817at2759"/>
<dbReference type="Gene3D" id="3.60.10.10">
    <property type="entry name" value="Endonuclease/exonuclease/phosphatase"/>
    <property type="match status" value="1"/>
</dbReference>